<dbReference type="OrthoDB" id="5848124at2759"/>
<dbReference type="EMBL" id="KZ346864">
    <property type="protein sequence ID" value="PIO68908.1"/>
    <property type="molecule type" value="Genomic_DNA"/>
</dbReference>
<dbReference type="AlphaFoldDB" id="A0A2G9UF84"/>
<sequence>MAALGGGSRNADQNVKLGPEWKWCGMAAPCGPGFIDTSGDQSLVYRIAFQPPLYSYVITRKKYEQEIKYSSECCKKPGQWLMTSSSSLVPDVSRVFVAHSSLGDPKWSNALFVRPRSVSQENTVLSRDFQSETAYDNSMTSQISAAPKIPLNAVECGTWKQQIADISSTSNRFVGMQGTPSQFLLVDFFLFCRYNFK</sequence>
<evidence type="ECO:0000313" key="1">
    <source>
        <dbReference type="EMBL" id="PIO68908.1"/>
    </source>
</evidence>
<proteinExistence type="predicted"/>
<organism evidence="1 2">
    <name type="scientific">Teladorsagia circumcincta</name>
    <name type="common">Brown stomach worm</name>
    <name type="synonym">Ostertagia circumcincta</name>
    <dbReference type="NCBI Taxonomy" id="45464"/>
    <lineage>
        <taxon>Eukaryota</taxon>
        <taxon>Metazoa</taxon>
        <taxon>Ecdysozoa</taxon>
        <taxon>Nematoda</taxon>
        <taxon>Chromadorea</taxon>
        <taxon>Rhabditida</taxon>
        <taxon>Rhabditina</taxon>
        <taxon>Rhabditomorpha</taxon>
        <taxon>Strongyloidea</taxon>
        <taxon>Trichostrongylidae</taxon>
        <taxon>Teladorsagia</taxon>
    </lineage>
</organism>
<reference evidence="1 2" key="1">
    <citation type="submission" date="2015-09" db="EMBL/GenBank/DDBJ databases">
        <title>Draft genome of the parasitic nematode Teladorsagia circumcincta isolate WARC Sus (inbred).</title>
        <authorList>
            <person name="Mitreva M."/>
        </authorList>
    </citation>
    <scope>NUCLEOTIDE SEQUENCE [LARGE SCALE GENOMIC DNA]</scope>
    <source>
        <strain evidence="1 2">S</strain>
    </source>
</reference>
<accession>A0A2G9UF84</accession>
<gene>
    <name evidence="1" type="ORF">TELCIR_09288</name>
</gene>
<name>A0A2G9UF84_TELCI</name>
<evidence type="ECO:0000313" key="2">
    <source>
        <dbReference type="Proteomes" id="UP000230423"/>
    </source>
</evidence>
<keyword evidence="2" id="KW-1185">Reference proteome</keyword>
<protein>
    <submittedName>
        <fullName evidence="1">Uncharacterized protein</fullName>
    </submittedName>
</protein>
<dbReference type="Proteomes" id="UP000230423">
    <property type="component" value="Unassembled WGS sequence"/>
</dbReference>